<keyword evidence="2" id="KW-1185">Reference proteome</keyword>
<proteinExistence type="predicted"/>
<dbReference type="Proteomes" id="UP000187209">
    <property type="component" value="Unassembled WGS sequence"/>
</dbReference>
<comment type="caution">
    <text evidence="1">The sequence shown here is derived from an EMBL/GenBank/DDBJ whole genome shotgun (WGS) entry which is preliminary data.</text>
</comment>
<dbReference type="AlphaFoldDB" id="A0A1R2D0N4"/>
<evidence type="ECO:0000313" key="2">
    <source>
        <dbReference type="Proteomes" id="UP000187209"/>
    </source>
</evidence>
<gene>
    <name evidence="1" type="ORF">SteCoe_1960</name>
</gene>
<protein>
    <submittedName>
        <fullName evidence="1">Uncharacterized protein</fullName>
    </submittedName>
</protein>
<evidence type="ECO:0000313" key="1">
    <source>
        <dbReference type="EMBL" id="OMJ94780.1"/>
    </source>
</evidence>
<organism evidence="1 2">
    <name type="scientific">Stentor coeruleus</name>
    <dbReference type="NCBI Taxonomy" id="5963"/>
    <lineage>
        <taxon>Eukaryota</taxon>
        <taxon>Sar</taxon>
        <taxon>Alveolata</taxon>
        <taxon>Ciliophora</taxon>
        <taxon>Postciliodesmatophora</taxon>
        <taxon>Heterotrichea</taxon>
        <taxon>Heterotrichida</taxon>
        <taxon>Stentoridae</taxon>
        <taxon>Stentor</taxon>
    </lineage>
</organism>
<name>A0A1R2D0N4_9CILI</name>
<dbReference type="EMBL" id="MPUH01000021">
    <property type="protein sequence ID" value="OMJ94780.1"/>
    <property type="molecule type" value="Genomic_DNA"/>
</dbReference>
<accession>A0A1R2D0N4</accession>
<sequence length="285" mass="33662">MGRCFSKEAELAKISRLSLQEYIANIRRSTAQRRETLVLFQNISNLADQMEVEKAEVIDNIIEKTKFIKIIKEAIDLNSSKIYSDYHRYFDTRKAFRSKNEYLNDYIDTVISQISSLNKNIKRFPYKLSTKYLITESVYEKSLQYYSNSRKIKKVLRKSMIQAFKDREKWSESVKKDQAIDIIEFILDYWQNLLKKKDIENISELIQAKGFESECAMKEFKVNECDIFLGLDDLGFYSKSHIDESVEEFQEEYFGYMTRAISKLDLSISCKDFGSFGLLELKEMQ</sequence>
<reference evidence="1 2" key="1">
    <citation type="submission" date="2016-11" db="EMBL/GenBank/DDBJ databases">
        <title>The macronuclear genome of Stentor coeruleus: a giant cell with tiny introns.</title>
        <authorList>
            <person name="Slabodnick M."/>
            <person name="Ruby J.G."/>
            <person name="Reiff S.B."/>
            <person name="Swart E.C."/>
            <person name="Gosai S."/>
            <person name="Prabakaran S."/>
            <person name="Witkowska E."/>
            <person name="Larue G.E."/>
            <person name="Fisher S."/>
            <person name="Freeman R.M."/>
            <person name="Gunawardena J."/>
            <person name="Chu W."/>
            <person name="Stover N.A."/>
            <person name="Gregory B.D."/>
            <person name="Nowacki M."/>
            <person name="Derisi J."/>
            <person name="Roy S.W."/>
            <person name="Marshall W.F."/>
            <person name="Sood P."/>
        </authorList>
    </citation>
    <scope>NUCLEOTIDE SEQUENCE [LARGE SCALE GENOMIC DNA]</scope>
    <source>
        <strain evidence="1">WM001</strain>
    </source>
</reference>